<feature type="compositionally biased region" description="Polar residues" evidence="1">
    <location>
        <begin position="91"/>
        <end position="105"/>
    </location>
</feature>
<protein>
    <recommendedName>
        <fullName evidence="3">Transferrin-binding protein B C-lobe/N-lobe beta-barrel domain-containing protein</fullName>
    </recommendedName>
</protein>
<dbReference type="KEGG" id="hpr:PARA_07540"/>
<dbReference type="Pfam" id="PF01298">
    <property type="entry name" value="TbpB_B_D"/>
    <property type="match status" value="1"/>
</dbReference>
<dbReference type="Gene3D" id="2.40.160.90">
    <property type="match status" value="1"/>
</dbReference>
<keyword evidence="2" id="KW-0732">Signal</keyword>
<reference evidence="5" key="1">
    <citation type="submission" date="2010-07" db="EMBL/GenBank/DDBJ databases">
        <title>The genome sequence of Haemophilus parainfluenzae T3T1.</title>
        <authorList>
            <person name="Crook D."/>
            <person name="Hood D."/>
            <person name="Moxon R."/>
            <person name="Parkhill J."/>
            <person name="Aslett M."/>
            <person name="Bentley S.D."/>
        </authorList>
    </citation>
    <scope>NUCLEOTIDE SEQUENCE [LARGE SCALE GENOMIC DNA]</scope>
    <source>
        <strain evidence="5">T3T1</strain>
    </source>
</reference>
<dbReference type="InterPro" id="IPR011250">
    <property type="entry name" value="OMP/PagP_B-barrel"/>
</dbReference>
<feature type="compositionally biased region" description="Low complexity" evidence="1">
    <location>
        <begin position="52"/>
        <end position="86"/>
    </location>
</feature>
<evidence type="ECO:0000313" key="5">
    <source>
        <dbReference type="Proteomes" id="UP000007052"/>
    </source>
</evidence>
<evidence type="ECO:0000259" key="3">
    <source>
        <dbReference type="Pfam" id="PF01298"/>
    </source>
</evidence>
<feature type="domain" description="Transferrin-binding protein B C-lobe/N-lobe beta-barrel" evidence="3">
    <location>
        <begin position="202"/>
        <end position="314"/>
    </location>
</feature>
<feature type="chain" id="PRO_5044318804" description="Transferrin-binding protein B C-lobe/N-lobe beta-barrel domain-containing protein" evidence="2">
    <location>
        <begin position="17"/>
        <end position="315"/>
    </location>
</feature>
<accession>A0AB33QF98</accession>
<evidence type="ECO:0000313" key="4">
    <source>
        <dbReference type="EMBL" id="CBW14861.1"/>
    </source>
</evidence>
<proteinExistence type="predicted"/>
<feature type="compositionally biased region" description="Polar residues" evidence="1">
    <location>
        <begin position="31"/>
        <end position="51"/>
    </location>
</feature>
<feature type="region of interest" description="Disordered" evidence="1">
    <location>
        <begin position="24"/>
        <end position="105"/>
    </location>
</feature>
<dbReference type="SUPFAM" id="SSF56925">
    <property type="entry name" value="OMPA-like"/>
    <property type="match status" value="1"/>
</dbReference>
<organism evidence="4 5">
    <name type="scientific">Haemophilus parainfluenzae (strain T3T1)</name>
    <dbReference type="NCBI Taxonomy" id="862965"/>
    <lineage>
        <taxon>Bacteria</taxon>
        <taxon>Pseudomonadati</taxon>
        <taxon>Pseudomonadota</taxon>
        <taxon>Gammaproteobacteria</taxon>
        <taxon>Pasteurellales</taxon>
        <taxon>Pasteurellaceae</taxon>
        <taxon>Haemophilus</taxon>
    </lineage>
</organism>
<name>A0AB33QF98_HAEP3</name>
<evidence type="ECO:0000256" key="2">
    <source>
        <dbReference type="SAM" id="SignalP"/>
    </source>
</evidence>
<dbReference type="AlphaFoldDB" id="A0AB33QF98"/>
<feature type="signal peptide" evidence="2">
    <location>
        <begin position="1"/>
        <end position="16"/>
    </location>
</feature>
<gene>
    <name evidence="4" type="ordered locus">PARA_07540</name>
</gene>
<dbReference type="EMBL" id="FQ312002">
    <property type="protein sequence ID" value="CBW14861.1"/>
    <property type="molecule type" value="Genomic_DNA"/>
</dbReference>
<dbReference type="Proteomes" id="UP000007052">
    <property type="component" value="Chromosome"/>
</dbReference>
<dbReference type="RefSeq" id="WP_014064610.1">
    <property type="nucleotide sequence ID" value="NC_015964.1"/>
</dbReference>
<dbReference type="InterPro" id="IPR001677">
    <property type="entry name" value="TbpB_B_D"/>
</dbReference>
<evidence type="ECO:0000256" key="1">
    <source>
        <dbReference type="SAM" id="MobiDB-lite"/>
    </source>
</evidence>
<sequence length="315" mass="32837">MSSLNHIFKFGTTALAALVLSACGSSGGGSDDSNVSVPTNKTEQTQPSTTVNNTTQQPSTTANNTTQQSSTTTSTNNQTTPSQSTPAENVAQPSTPNTQSGNTNRALTDKHVGFIIPKKGGTIQTASISGNPNLYVLDVEGKSINIIPAGMGGGKVLKITANNITRIVNGSLYKNVRWGLITEDGLNNYYLVSYGINPTTNMPTSGSATYVGQGVHGYADSGSAIDTYRLSNAKFNVNFADKSFEGSITPDDGKAFGNINAVKLSAKIDGNQFNGKTAEGTEAVGRFYGNNASELAGSYVNEKASYLGVFGAQKQ</sequence>